<dbReference type="AlphaFoldDB" id="A0A7S2CVK9"/>
<organism evidence="2">
    <name type="scientific">Haptolina brevifila</name>
    <dbReference type="NCBI Taxonomy" id="156173"/>
    <lineage>
        <taxon>Eukaryota</taxon>
        <taxon>Haptista</taxon>
        <taxon>Haptophyta</taxon>
        <taxon>Prymnesiophyceae</taxon>
        <taxon>Prymnesiales</taxon>
        <taxon>Prymnesiaceae</taxon>
        <taxon>Haptolina</taxon>
    </lineage>
</organism>
<feature type="region of interest" description="Disordered" evidence="1">
    <location>
        <begin position="1"/>
        <end position="20"/>
    </location>
</feature>
<accession>A0A7S2CVK9</accession>
<protein>
    <submittedName>
        <fullName evidence="2">Uncharacterized protein</fullName>
    </submittedName>
</protein>
<evidence type="ECO:0000313" key="2">
    <source>
        <dbReference type="EMBL" id="CAD9436422.1"/>
    </source>
</evidence>
<sequence>MLQKRREAVNATKAEAKRKRDACMAEERVRSKARLEKATASAEAKLEAVKQRAAAQVERAELQWEARVERGMEMLQTKQAQLENEYAGRLQDVRKKANKACAERREARKSTEKAMRKLRRTE</sequence>
<name>A0A7S2CVK9_9EUKA</name>
<evidence type="ECO:0000256" key="1">
    <source>
        <dbReference type="SAM" id="MobiDB-lite"/>
    </source>
</evidence>
<gene>
    <name evidence="2" type="ORF">CBRE1094_LOCUS11829</name>
</gene>
<dbReference type="EMBL" id="HBGU01021603">
    <property type="protein sequence ID" value="CAD9436422.1"/>
    <property type="molecule type" value="Transcribed_RNA"/>
</dbReference>
<feature type="region of interest" description="Disordered" evidence="1">
    <location>
        <begin position="95"/>
        <end position="122"/>
    </location>
</feature>
<reference evidence="2" key="1">
    <citation type="submission" date="2021-01" db="EMBL/GenBank/DDBJ databases">
        <authorList>
            <person name="Corre E."/>
            <person name="Pelletier E."/>
            <person name="Niang G."/>
            <person name="Scheremetjew M."/>
            <person name="Finn R."/>
            <person name="Kale V."/>
            <person name="Holt S."/>
            <person name="Cochrane G."/>
            <person name="Meng A."/>
            <person name="Brown T."/>
            <person name="Cohen L."/>
        </authorList>
    </citation>
    <scope>NUCLEOTIDE SEQUENCE</scope>
    <source>
        <strain evidence="2">UTEX LB 985</strain>
    </source>
</reference>
<proteinExistence type="predicted"/>